<protein>
    <submittedName>
        <fullName evidence="2">DEHA2G22748p</fullName>
    </submittedName>
</protein>
<name>Q6BGY5_DEBHA</name>
<feature type="compositionally biased region" description="Basic and acidic residues" evidence="1">
    <location>
        <begin position="31"/>
        <end position="44"/>
    </location>
</feature>
<proteinExistence type="predicted"/>
<dbReference type="Proteomes" id="UP000000599">
    <property type="component" value="Chromosome G"/>
</dbReference>
<keyword evidence="3" id="KW-1185">Reference proteome</keyword>
<accession>Q6BGY5</accession>
<feature type="region of interest" description="Disordered" evidence="1">
    <location>
        <begin position="21"/>
        <end position="56"/>
    </location>
</feature>
<gene>
    <name evidence="2" type="ordered locus">DEHA2G22748g</name>
</gene>
<organism evidence="2 3">
    <name type="scientific">Debaryomyces hansenii (strain ATCC 36239 / CBS 767 / BCRC 21394 / JCM 1990 / NBRC 0083 / IGC 2968)</name>
    <name type="common">Yeast</name>
    <name type="synonym">Torulaspora hansenii</name>
    <dbReference type="NCBI Taxonomy" id="284592"/>
    <lineage>
        <taxon>Eukaryota</taxon>
        <taxon>Fungi</taxon>
        <taxon>Dikarya</taxon>
        <taxon>Ascomycota</taxon>
        <taxon>Saccharomycotina</taxon>
        <taxon>Pichiomycetes</taxon>
        <taxon>Debaryomycetaceae</taxon>
        <taxon>Debaryomyces</taxon>
    </lineage>
</organism>
<dbReference type="RefSeq" id="XP_462536.1">
    <property type="nucleotide sequence ID" value="XM_462536.1"/>
</dbReference>
<evidence type="ECO:0000313" key="2">
    <source>
        <dbReference type="EMBL" id="CAG91046.1"/>
    </source>
</evidence>
<dbReference type="KEGG" id="dha:DEHA2G22748g"/>
<dbReference type="VEuPathDB" id="FungiDB:DEHA2G22748g"/>
<dbReference type="HOGENOM" id="CLU_2775891_0_0_1"/>
<sequence>MQIMSCSYICRRLNSLYPSPDYVSGKKRHKESSDSSVKRRDFLSAKRLGKTPSPSSSAVKLHIITNLLV</sequence>
<evidence type="ECO:0000256" key="1">
    <source>
        <dbReference type="SAM" id="MobiDB-lite"/>
    </source>
</evidence>
<dbReference type="GeneID" id="2905488"/>
<dbReference type="AlphaFoldDB" id="Q6BGY5"/>
<evidence type="ECO:0000313" key="3">
    <source>
        <dbReference type="Proteomes" id="UP000000599"/>
    </source>
</evidence>
<dbReference type="InParanoid" id="Q6BGY5"/>
<reference evidence="2 3" key="1">
    <citation type="journal article" date="2004" name="Nature">
        <title>Genome evolution in yeasts.</title>
        <authorList>
            <consortium name="Genolevures"/>
            <person name="Dujon B."/>
            <person name="Sherman D."/>
            <person name="Fischer G."/>
            <person name="Durrens P."/>
            <person name="Casaregola S."/>
            <person name="Lafontaine I."/>
            <person name="de Montigny J."/>
            <person name="Marck C."/>
            <person name="Neuveglise C."/>
            <person name="Talla E."/>
            <person name="Goffard N."/>
            <person name="Frangeul L."/>
            <person name="Aigle M."/>
            <person name="Anthouard V."/>
            <person name="Babour A."/>
            <person name="Barbe V."/>
            <person name="Barnay S."/>
            <person name="Blanchin S."/>
            <person name="Beckerich J.M."/>
            <person name="Beyne E."/>
            <person name="Bleykasten C."/>
            <person name="Boisrame A."/>
            <person name="Boyer J."/>
            <person name="Cattolico L."/>
            <person name="Confanioleri F."/>
            <person name="de Daruvar A."/>
            <person name="Despons L."/>
            <person name="Fabre E."/>
            <person name="Fairhead C."/>
            <person name="Ferry-Dumazet H."/>
            <person name="Groppi A."/>
            <person name="Hantraye F."/>
            <person name="Hennequin C."/>
            <person name="Jauniaux N."/>
            <person name="Joyet P."/>
            <person name="Kachouri R."/>
            <person name="Kerrest A."/>
            <person name="Koszul R."/>
            <person name="Lemaire M."/>
            <person name="Lesur I."/>
            <person name="Ma L."/>
            <person name="Muller H."/>
            <person name="Nicaud J.M."/>
            <person name="Nikolski M."/>
            <person name="Oztas S."/>
            <person name="Ozier-Kalogeropoulos O."/>
            <person name="Pellenz S."/>
            <person name="Potier S."/>
            <person name="Richard G.F."/>
            <person name="Straub M.L."/>
            <person name="Suleau A."/>
            <person name="Swennene D."/>
            <person name="Tekaia F."/>
            <person name="Wesolowski-Louvel M."/>
            <person name="Westhof E."/>
            <person name="Wirth B."/>
            <person name="Zeniou-Meyer M."/>
            <person name="Zivanovic I."/>
            <person name="Bolotin-Fukuhara M."/>
            <person name="Thierry A."/>
            <person name="Bouchier C."/>
            <person name="Caudron B."/>
            <person name="Scarpelli C."/>
            <person name="Gaillardin C."/>
            <person name="Weissenbach J."/>
            <person name="Wincker P."/>
            <person name="Souciet J.L."/>
        </authorList>
    </citation>
    <scope>NUCLEOTIDE SEQUENCE [LARGE SCALE GENOMIC DNA]</scope>
    <source>
        <strain evidence="3">ATCC 36239 / CBS 767 / BCRC 21394 / JCM 1990 / NBRC 0083 / IGC 2968</strain>
    </source>
</reference>
<dbReference type="EMBL" id="CR382139">
    <property type="protein sequence ID" value="CAG91046.1"/>
    <property type="molecule type" value="Genomic_DNA"/>
</dbReference>